<gene>
    <name evidence="2" type="ORF">DFP72DRAFT_248513</name>
</gene>
<comment type="caution">
    <text evidence="2">The sequence shown here is derived from an EMBL/GenBank/DDBJ whole genome shotgun (WGS) entry which is preliminary data.</text>
</comment>
<proteinExistence type="predicted"/>
<accession>A0A8H6I1Q0</accession>
<protein>
    <recommendedName>
        <fullName evidence="4">PX domain-containing protein</fullName>
    </recommendedName>
</protein>
<dbReference type="Proteomes" id="UP000521943">
    <property type="component" value="Unassembled WGS sequence"/>
</dbReference>
<feature type="region of interest" description="Disordered" evidence="1">
    <location>
        <begin position="243"/>
        <end position="373"/>
    </location>
</feature>
<feature type="compositionally biased region" description="Polar residues" evidence="1">
    <location>
        <begin position="323"/>
        <end position="332"/>
    </location>
</feature>
<feature type="compositionally biased region" description="Polar residues" evidence="1">
    <location>
        <begin position="539"/>
        <end position="555"/>
    </location>
</feature>
<feature type="compositionally biased region" description="Pro residues" evidence="1">
    <location>
        <begin position="579"/>
        <end position="590"/>
    </location>
</feature>
<evidence type="ECO:0000313" key="3">
    <source>
        <dbReference type="Proteomes" id="UP000521943"/>
    </source>
</evidence>
<evidence type="ECO:0008006" key="4">
    <source>
        <dbReference type="Google" id="ProtNLM"/>
    </source>
</evidence>
<name>A0A8H6I1Q0_9AGAR</name>
<evidence type="ECO:0000313" key="2">
    <source>
        <dbReference type="EMBL" id="KAF6757165.1"/>
    </source>
</evidence>
<keyword evidence="3" id="KW-1185">Reference proteome</keyword>
<feature type="region of interest" description="Disordered" evidence="1">
    <location>
        <begin position="526"/>
        <end position="640"/>
    </location>
</feature>
<feature type="compositionally biased region" description="Low complexity" evidence="1">
    <location>
        <begin position="243"/>
        <end position="262"/>
    </location>
</feature>
<dbReference type="OrthoDB" id="3244370at2759"/>
<feature type="compositionally biased region" description="Low complexity" evidence="1">
    <location>
        <begin position="310"/>
        <end position="319"/>
    </location>
</feature>
<dbReference type="AlphaFoldDB" id="A0A8H6I1Q0"/>
<feature type="compositionally biased region" description="Low complexity" evidence="1">
    <location>
        <begin position="269"/>
        <end position="287"/>
    </location>
</feature>
<organism evidence="2 3">
    <name type="scientific">Ephemerocybe angulata</name>
    <dbReference type="NCBI Taxonomy" id="980116"/>
    <lineage>
        <taxon>Eukaryota</taxon>
        <taxon>Fungi</taxon>
        <taxon>Dikarya</taxon>
        <taxon>Basidiomycota</taxon>
        <taxon>Agaricomycotina</taxon>
        <taxon>Agaricomycetes</taxon>
        <taxon>Agaricomycetidae</taxon>
        <taxon>Agaricales</taxon>
        <taxon>Agaricineae</taxon>
        <taxon>Psathyrellaceae</taxon>
        <taxon>Ephemerocybe</taxon>
    </lineage>
</organism>
<feature type="compositionally biased region" description="Basic and acidic residues" evidence="1">
    <location>
        <begin position="295"/>
        <end position="306"/>
    </location>
</feature>
<feature type="region of interest" description="Disordered" evidence="1">
    <location>
        <begin position="385"/>
        <end position="415"/>
    </location>
</feature>
<sequence>MYQWAGNGLHAAPNPVSSDDFQRAVFKAAPKRFTIEFLPPTKLGSSYYYGMRIASIQRGDRSSRASISSDESIAQYDVWRKWEDCLWLQDTLEGEYKRSARERRVRLAQGKGVKKFNGMYKQDMASSWESLPPGPEPTSVATDIHAHVPHLTKKSSFFRPNIATIERNQEEYQALIETLMSDDMPALVKEIRATRIITDFFGYWRRDIEFDEKFRKKNPHLAHAPRSSITSSVFSSYFTGPSSSGASLSSFGGRSSKRSLSSTTRPDSITESVVSSSATVASPSTKSRSSLDSAEALRRADRDVRRHSSSSESSTQSEEAVSDSSYTANSSAPKIAEDSPPVKFNHNPQRGPEPPSPIQEDSMSESTHKSPLDAIAFPFQITRRAKAGADRRSNRNCSVYSPPMGNSPVNSNGAACPSEMQVEESWESFIQGGIASADMYLDELDFASPGTKEERASMQSMASVNSVDSAEACIPDRNLALREQELHMPRASVPVSLSDFDIFSESGGQLSRLTLSEFLMLDSQGPRPLSLLPEESDTGSRPETPTAEFNITTPPRRQPQALPSLRIPGNRASYFSITPSPPRSPVPTPPSQLELPSPTDSSFSFATSSVTSESSATLTPGTALQSPIEDESAASATTPLTATSSMYSPLTTPSRASAGTLSLKVSLNTSIIMIKVARDIPYVDLRQRIYNKFVGQEGIPLSHEFEIVVNSRGAAESDVNTVANEAEWRQIEAAFEGSKLLLKVVDATP</sequence>
<evidence type="ECO:0000256" key="1">
    <source>
        <dbReference type="SAM" id="MobiDB-lite"/>
    </source>
</evidence>
<feature type="compositionally biased region" description="Low complexity" evidence="1">
    <location>
        <begin position="596"/>
        <end position="619"/>
    </location>
</feature>
<dbReference type="EMBL" id="JACGCI010000023">
    <property type="protein sequence ID" value="KAF6757165.1"/>
    <property type="molecule type" value="Genomic_DNA"/>
</dbReference>
<reference evidence="2 3" key="1">
    <citation type="submission" date="2020-07" db="EMBL/GenBank/DDBJ databases">
        <title>Comparative genomics of pyrophilous fungi reveals a link between fire events and developmental genes.</title>
        <authorList>
            <consortium name="DOE Joint Genome Institute"/>
            <person name="Steindorff A.S."/>
            <person name="Carver A."/>
            <person name="Calhoun S."/>
            <person name="Stillman K."/>
            <person name="Liu H."/>
            <person name="Lipzen A."/>
            <person name="Pangilinan J."/>
            <person name="Labutti K."/>
            <person name="Bruns T.D."/>
            <person name="Grigoriev I.V."/>
        </authorList>
    </citation>
    <scope>NUCLEOTIDE SEQUENCE [LARGE SCALE GENOMIC DNA]</scope>
    <source>
        <strain evidence="2 3">CBS 144469</strain>
    </source>
</reference>